<dbReference type="InterPro" id="IPR029032">
    <property type="entry name" value="AhpD-like"/>
</dbReference>
<name>A0A2G9CEE8_9BURK</name>
<proteinExistence type="predicted"/>
<dbReference type="EMBL" id="PEOG01000015">
    <property type="protein sequence ID" value="PIM53869.1"/>
    <property type="molecule type" value="Genomic_DNA"/>
</dbReference>
<sequence>MTATSTVSRVALVDPQQAQGEVKVVLDQIQGAFGATPAMFRAVANSSAALRSLWGSFGALGGGVIPAKLGEQIAVAVADRNACEYCLAAHTMLGRKAGASADEMAAAQSGESADPKAAAALRFALKVVNDRAQLTDADVQALRDAGFDDGAIVEILAHVALNLFTNYVNVAFAVPVDFPAVKLRRG</sequence>
<reference evidence="2 3" key="1">
    <citation type="submission" date="2017-11" db="EMBL/GenBank/DDBJ databases">
        <title>Draft genome sequence of Mitsuaria sp. HWN-4.</title>
        <authorList>
            <person name="Gundlapally S.R."/>
        </authorList>
    </citation>
    <scope>NUCLEOTIDE SEQUENCE [LARGE SCALE GENOMIC DNA]</scope>
    <source>
        <strain evidence="2 3">HWN-4</strain>
    </source>
</reference>
<dbReference type="SUPFAM" id="SSF69118">
    <property type="entry name" value="AhpD-like"/>
    <property type="match status" value="1"/>
</dbReference>
<dbReference type="NCBIfam" id="TIGR00778">
    <property type="entry name" value="ahpD_dom"/>
    <property type="match status" value="1"/>
</dbReference>
<dbReference type="PANTHER" id="PTHR35446">
    <property type="entry name" value="SI:CH211-175M2.5"/>
    <property type="match status" value="1"/>
</dbReference>
<dbReference type="Gene3D" id="1.20.1290.10">
    <property type="entry name" value="AhpD-like"/>
    <property type="match status" value="1"/>
</dbReference>
<dbReference type="InterPro" id="IPR004675">
    <property type="entry name" value="AhpD_core"/>
</dbReference>
<evidence type="ECO:0000259" key="1">
    <source>
        <dbReference type="Pfam" id="PF02627"/>
    </source>
</evidence>
<dbReference type="Proteomes" id="UP000231501">
    <property type="component" value="Unassembled WGS sequence"/>
</dbReference>
<evidence type="ECO:0000313" key="2">
    <source>
        <dbReference type="EMBL" id="PIM53869.1"/>
    </source>
</evidence>
<accession>A0A2G9CEE8</accession>
<dbReference type="PANTHER" id="PTHR35446:SF3">
    <property type="entry name" value="CMD DOMAIN-CONTAINING PROTEIN"/>
    <property type="match status" value="1"/>
</dbReference>
<gene>
    <name evidence="2" type="ORF">CS062_06965</name>
</gene>
<dbReference type="OrthoDB" id="3667834at2"/>
<dbReference type="RefSeq" id="WP_099860747.1">
    <property type="nucleotide sequence ID" value="NZ_PEOG01000015.1"/>
</dbReference>
<evidence type="ECO:0000313" key="3">
    <source>
        <dbReference type="Proteomes" id="UP000231501"/>
    </source>
</evidence>
<keyword evidence="3" id="KW-1185">Reference proteome</keyword>
<feature type="domain" description="Carboxymuconolactone decarboxylase-like" evidence="1">
    <location>
        <begin position="57"/>
        <end position="124"/>
    </location>
</feature>
<dbReference type="InterPro" id="IPR003779">
    <property type="entry name" value="CMD-like"/>
</dbReference>
<dbReference type="GO" id="GO:0051920">
    <property type="term" value="F:peroxiredoxin activity"/>
    <property type="evidence" value="ECO:0007669"/>
    <property type="project" value="InterPro"/>
</dbReference>
<organism evidence="2 3">
    <name type="scientific">Roseateles chitinivorans</name>
    <dbReference type="NCBI Taxonomy" id="2917965"/>
    <lineage>
        <taxon>Bacteria</taxon>
        <taxon>Pseudomonadati</taxon>
        <taxon>Pseudomonadota</taxon>
        <taxon>Betaproteobacteria</taxon>
        <taxon>Burkholderiales</taxon>
        <taxon>Sphaerotilaceae</taxon>
        <taxon>Roseateles</taxon>
    </lineage>
</organism>
<dbReference type="Pfam" id="PF02627">
    <property type="entry name" value="CMD"/>
    <property type="match status" value="1"/>
</dbReference>
<comment type="caution">
    <text evidence="2">The sequence shown here is derived from an EMBL/GenBank/DDBJ whole genome shotgun (WGS) entry which is preliminary data.</text>
</comment>
<dbReference type="AlphaFoldDB" id="A0A2G9CEE8"/>
<protein>
    <submittedName>
        <fullName evidence="2">Carboxymuconolactone decarboxylase</fullName>
    </submittedName>
</protein>